<dbReference type="PANTHER" id="PTHR37948">
    <property type="entry name" value="ZGC:113208"/>
    <property type="match status" value="1"/>
</dbReference>
<sequence length="217" mass="25422">MDPRVLKIKTTDDMLALLKKGKPLRSFHAGDTIHVWNKMKKGYSYTLTEEPGKGFAEGFEPYTTPGEILSLGAFGGKYLNDCVLEYPREWFLDAIKKGTLSPQGMDIQKNFFKTDSGLPLSTWKKSGWVPSARGTRRTRKRGTLLSDPTRNPDERGWFQWYCRYWLGRRIPDLDEVQIRRWRNFVRHYGAVKRMCSDLTCRPRQRQALLHWAWPYDV</sequence>
<evidence type="ECO:0000313" key="1">
    <source>
        <dbReference type="EMBL" id="QHU26389.1"/>
    </source>
</evidence>
<dbReference type="PANTHER" id="PTHR37948:SF1">
    <property type="entry name" value="BLL5189 PROTEIN"/>
    <property type="match status" value="1"/>
</dbReference>
<proteinExistence type="predicted"/>
<dbReference type="AlphaFoldDB" id="A0A6C0L630"/>
<accession>A0A6C0L630</accession>
<reference evidence="1" key="1">
    <citation type="journal article" date="2020" name="Nature">
        <title>Giant virus diversity and host interactions through global metagenomics.</title>
        <authorList>
            <person name="Schulz F."/>
            <person name="Roux S."/>
            <person name="Paez-Espino D."/>
            <person name="Jungbluth S."/>
            <person name="Walsh D.A."/>
            <person name="Denef V.J."/>
            <person name="McMahon K.D."/>
            <person name="Konstantinidis K.T."/>
            <person name="Eloe-Fadrosh E.A."/>
            <person name="Kyrpides N.C."/>
            <person name="Woyke T."/>
        </authorList>
    </citation>
    <scope>NUCLEOTIDE SEQUENCE</scope>
    <source>
        <strain evidence="1">GVMAG-M-3300027759-16</strain>
    </source>
</reference>
<dbReference type="EMBL" id="MN740439">
    <property type="protein sequence ID" value="QHU26389.1"/>
    <property type="molecule type" value="Genomic_DNA"/>
</dbReference>
<organism evidence="1">
    <name type="scientific">viral metagenome</name>
    <dbReference type="NCBI Taxonomy" id="1070528"/>
    <lineage>
        <taxon>unclassified sequences</taxon>
        <taxon>metagenomes</taxon>
        <taxon>organismal metagenomes</taxon>
    </lineage>
</organism>
<protein>
    <submittedName>
        <fullName evidence="1">Uncharacterized protein</fullName>
    </submittedName>
</protein>
<name>A0A6C0L630_9ZZZZ</name>